<comment type="caution">
    <text evidence="10">The sequence shown here is derived from an EMBL/GenBank/DDBJ whole genome shotgun (WGS) entry which is preliminary data.</text>
</comment>
<dbReference type="OMA" id="PRSFFSY"/>
<evidence type="ECO:0000256" key="5">
    <source>
        <dbReference type="ARBA" id="ARBA00022692"/>
    </source>
</evidence>
<keyword evidence="11" id="KW-1185">Reference proteome</keyword>
<reference evidence="10" key="1">
    <citation type="submission" date="2021-08" db="EMBL/GenBank/DDBJ databases">
        <title>WGS assembly of Ceratopteris richardii.</title>
        <authorList>
            <person name="Marchant D.B."/>
            <person name="Chen G."/>
            <person name="Jenkins J."/>
            <person name="Shu S."/>
            <person name="Leebens-Mack J."/>
            <person name="Grimwood J."/>
            <person name="Schmutz J."/>
            <person name="Soltis P."/>
            <person name="Soltis D."/>
            <person name="Chen Z.-H."/>
        </authorList>
    </citation>
    <scope>NUCLEOTIDE SEQUENCE</scope>
    <source>
        <strain evidence="10">Whitten #5841</strain>
        <tissue evidence="10">Leaf</tissue>
    </source>
</reference>
<evidence type="ECO:0000256" key="9">
    <source>
        <dbReference type="SAM" id="Phobius"/>
    </source>
</evidence>
<dbReference type="AlphaFoldDB" id="A0A8T2QVL2"/>
<dbReference type="GO" id="GO:0012511">
    <property type="term" value="C:monolayer-surrounded lipid storage body"/>
    <property type="evidence" value="ECO:0007669"/>
    <property type="project" value="InterPro"/>
</dbReference>
<evidence type="ECO:0000256" key="3">
    <source>
        <dbReference type="ARBA" id="ARBA00010858"/>
    </source>
</evidence>
<dbReference type="PANTHER" id="PTHR33203:SF24">
    <property type="entry name" value="OLEOSIN"/>
    <property type="match status" value="1"/>
</dbReference>
<evidence type="ECO:0000256" key="6">
    <source>
        <dbReference type="ARBA" id="ARBA00022989"/>
    </source>
</evidence>
<evidence type="ECO:0000256" key="4">
    <source>
        <dbReference type="ARBA" id="ARBA00022677"/>
    </source>
</evidence>
<keyword evidence="7 9" id="KW-0472">Membrane</keyword>
<gene>
    <name evidence="10" type="ORF">KP509_31G007500</name>
</gene>
<organism evidence="10 11">
    <name type="scientific">Ceratopteris richardii</name>
    <name type="common">Triangle waterfern</name>
    <dbReference type="NCBI Taxonomy" id="49495"/>
    <lineage>
        <taxon>Eukaryota</taxon>
        <taxon>Viridiplantae</taxon>
        <taxon>Streptophyta</taxon>
        <taxon>Embryophyta</taxon>
        <taxon>Tracheophyta</taxon>
        <taxon>Polypodiopsida</taxon>
        <taxon>Polypodiidae</taxon>
        <taxon>Polypodiales</taxon>
        <taxon>Pteridineae</taxon>
        <taxon>Pteridaceae</taxon>
        <taxon>Parkerioideae</taxon>
        <taxon>Ceratopteris</taxon>
    </lineage>
</organism>
<evidence type="ECO:0008006" key="12">
    <source>
        <dbReference type="Google" id="ProtNLM"/>
    </source>
</evidence>
<keyword evidence="4" id="KW-0551">Lipid droplet</keyword>
<dbReference type="OrthoDB" id="690239at2759"/>
<feature type="transmembrane region" description="Helical" evidence="9">
    <location>
        <begin position="28"/>
        <end position="57"/>
    </location>
</feature>
<dbReference type="Proteomes" id="UP000825935">
    <property type="component" value="Chromosome 31"/>
</dbReference>
<keyword evidence="6 9" id="KW-1133">Transmembrane helix</keyword>
<dbReference type="GO" id="GO:0016020">
    <property type="term" value="C:membrane"/>
    <property type="evidence" value="ECO:0007669"/>
    <property type="project" value="UniProtKB-SubCell"/>
</dbReference>
<dbReference type="EMBL" id="CM035436">
    <property type="protein sequence ID" value="KAH7288016.1"/>
    <property type="molecule type" value="Genomic_DNA"/>
</dbReference>
<dbReference type="PANTHER" id="PTHR33203">
    <property type="entry name" value="OLEOSIN"/>
    <property type="match status" value="1"/>
</dbReference>
<proteinExistence type="inferred from homology"/>
<feature type="compositionally biased region" description="Basic and acidic residues" evidence="8">
    <location>
        <begin position="124"/>
        <end position="136"/>
    </location>
</feature>
<evidence type="ECO:0000256" key="2">
    <source>
        <dbReference type="ARBA" id="ARBA00004502"/>
    </source>
</evidence>
<name>A0A8T2QVL2_CERRI</name>
<dbReference type="Pfam" id="PF01277">
    <property type="entry name" value="Oleosin"/>
    <property type="match status" value="1"/>
</dbReference>
<feature type="transmembrane region" description="Helical" evidence="9">
    <location>
        <begin position="69"/>
        <end position="102"/>
    </location>
</feature>
<feature type="region of interest" description="Disordered" evidence="8">
    <location>
        <begin position="124"/>
        <end position="152"/>
    </location>
</feature>
<evidence type="ECO:0000313" key="10">
    <source>
        <dbReference type="EMBL" id="KAH7288016.1"/>
    </source>
</evidence>
<evidence type="ECO:0000256" key="1">
    <source>
        <dbReference type="ARBA" id="ARBA00004141"/>
    </source>
</evidence>
<evidence type="ECO:0000256" key="8">
    <source>
        <dbReference type="SAM" id="MobiDB-lite"/>
    </source>
</evidence>
<evidence type="ECO:0000256" key="7">
    <source>
        <dbReference type="ARBA" id="ARBA00023136"/>
    </source>
</evidence>
<keyword evidence="5 9" id="KW-0812">Transmembrane</keyword>
<comment type="similarity">
    <text evidence="3">Belongs to the oleosin family.</text>
</comment>
<sequence>MERARQQQHPTESIFERARKKSPASSQVIGFLALLVTGGVSLFLGGLTLTGIVITLVLLTPVFLFFSPILVPAGIVLALCVAGVLTAAGVGVATLSALSWLYRYFKGRHPAGAEHADRARQRAMETVEQTKQKAKDVAGQAQSRAHAATPGA</sequence>
<comment type="subcellular location">
    <subcellularLocation>
        <location evidence="2">Lipid droplet</location>
    </subcellularLocation>
    <subcellularLocation>
        <location evidence="1">Membrane</location>
        <topology evidence="1">Multi-pass membrane protein</topology>
    </subcellularLocation>
</comment>
<dbReference type="GO" id="GO:0019915">
    <property type="term" value="P:lipid storage"/>
    <property type="evidence" value="ECO:0007669"/>
    <property type="project" value="TreeGrafter"/>
</dbReference>
<evidence type="ECO:0000313" key="11">
    <source>
        <dbReference type="Proteomes" id="UP000825935"/>
    </source>
</evidence>
<dbReference type="InterPro" id="IPR000136">
    <property type="entry name" value="Oleosin"/>
</dbReference>
<protein>
    <recommendedName>
        <fullName evidence="12">Oleosin</fullName>
    </recommendedName>
</protein>
<accession>A0A8T2QVL2</accession>